<evidence type="ECO:0000313" key="1">
    <source>
        <dbReference type="EMBL" id="RFT17139.1"/>
    </source>
</evidence>
<evidence type="ECO:0000313" key="2">
    <source>
        <dbReference type="Proteomes" id="UP000257323"/>
    </source>
</evidence>
<dbReference type="AlphaFoldDB" id="A0A3E2BQY5"/>
<reference evidence="1 2" key="1">
    <citation type="submission" date="2018-08" db="EMBL/GenBank/DDBJ databases">
        <title>Genome analysis of the thermophilic bacterium of the candidate phylum Aminicenantes from deep subsurface aquifer revealed its physiology and ecological role.</title>
        <authorList>
            <person name="Kadnikov V.V."/>
            <person name="Mardanov A.V."/>
            <person name="Beletsky A.V."/>
            <person name="Karnachuk O.V."/>
            <person name="Ravin N.V."/>
        </authorList>
    </citation>
    <scope>NUCLEOTIDE SEQUENCE [LARGE SCALE GENOMIC DNA]</scope>
    <source>
        <strain evidence="1">BY38</strain>
    </source>
</reference>
<organism evidence="1 2">
    <name type="scientific">Candidatus Saccharicenans subterraneus</name>
    <dbReference type="NCBI Taxonomy" id="2508984"/>
    <lineage>
        <taxon>Bacteria</taxon>
        <taxon>Candidatus Aminicenantota</taxon>
        <taxon>Candidatus Aminicenantia</taxon>
        <taxon>Candidatus Aminicenantales</taxon>
        <taxon>Candidatus Saccharicenantaceae</taxon>
        <taxon>Candidatus Saccharicenans</taxon>
    </lineage>
</organism>
<sequence length="52" mass="5369">MKLGTRLVALMAAVVISAAMFTLIASGLTVDKILVATQPVVEAVSVFTHILG</sequence>
<gene>
    <name evidence="1" type="ORF">OP8BY_1081</name>
</gene>
<dbReference type="EMBL" id="QUAH01000001">
    <property type="protein sequence ID" value="RFT17139.1"/>
    <property type="molecule type" value="Genomic_DNA"/>
</dbReference>
<accession>A0A3E2BQY5</accession>
<comment type="caution">
    <text evidence="1">The sequence shown here is derived from an EMBL/GenBank/DDBJ whole genome shotgun (WGS) entry which is preliminary data.</text>
</comment>
<dbReference type="Proteomes" id="UP000257323">
    <property type="component" value="Unassembled WGS sequence"/>
</dbReference>
<name>A0A3E2BQY5_9BACT</name>
<protein>
    <submittedName>
        <fullName evidence="1">Uncharacterized protein</fullName>
    </submittedName>
</protein>
<proteinExistence type="predicted"/>